<dbReference type="AlphaFoldDB" id="A0A5Z7GI39"/>
<feature type="non-terminal residue" evidence="1">
    <location>
        <position position="1"/>
    </location>
</feature>
<dbReference type="EMBL" id="AAKKDH010000003">
    <property type="protein sequence ID" value="ECS6134367.1"/>
    <property type="molecule type" value="Genomic_DNA"/>
</dbReference>
<sequence length="69" mass="7825">PFTNLIMIKFAVLLYCNLLEYNDCPAPGGHVCLTMNAFDSLSLTTYHWCSDTEIYTTIKKIFGICNANR</sequence>
<proteinExistence type="predicted"/>
<protein>
    <submittedName>
        <fullName evidence="1">Uncharacterized protein</fullName>
    </submittedName>
</protein>
<evidence type="ECO:0000313" key="1">
    <source>
        <dbReference type="EMBL" id="ECS6134367.1"/>
    </source>
</evidence>
<reference evidence="1" key="1">
    <citation type="submission" date="2018-07" db="EMBL/GenBank/DDBJ databases">
        <authorList>
            <consortium name="GenomeTrakr network: Whole genome sequencing for foodborne pathogen traceback"/>
        </authorList>
    </citation>
    <scope>NUCLEOTIDE SEQUENCE</scope>
    <source>
        <strain evidence="1">FSIS1609251</strain>
    </source>
</reference>
<accession>A0A5Z7GI39</accession>
<comment type="caution">
    <text evidence="1">The sequence shown here is derived from an EMBL/GenBank/DDBJ whole genome shotgun (WGS) entry which is preliminary data.</text>
</comment>
<organism evidence="1">
    <name type="scientific">Salmonella anatum</name>
    <dbReference type="NCBI Taxonomy" id="58712"/>
    <lineage>
        <taxon>Bacteria</taxon>
        <taxon>Pseudomonadati</taxon>
        <taxon>Pseudomonadota</taxon>
        <taxon>Gammaproteobacteria</taxon>
        <taxon>Enterobacterales</taxon>
        <taxon>Enterobacteriaceae</taxon>
        <taxon>Salmonella</taxon>
    </lineage>
</organism>
<gene>
    <name evidence="1" type="ORF">BUM38_04975</name>
</gene>
<name>A0A5Z7GI39_SALAN</name>